<dbReference type="AlphaFoldDB" id="K3ZK57"/>
<keyword evidence="3" id="KW-1185">Reference proteome</keyword>
<dbReference type="InterPro" id="IPR001611">
    <property type="entry name" value="Leu-rich_rpt"/>
</dbReference>
<dbReference type="Proteomes" id="UP000004995">
    <property type="component" value="Unassembled WGS sequence"/>
</dbReference>
<evidence type="ECO:0000313" key="3">
    <source>
        <dbReference type="Proteomes" id="UP000004995"/>
    </source>
</evidence>
<dbReference type="InParanoid" id="K3ZK57"/>
<accession>K3ZK57</accession>
<proteinExistence type="predicted"/>
<feature type="chain" id="PRO_5010127893" evidence="1">
    <location>
        <begin position="20"/>
        <end position="148"/>
    </location>
</feature>
<sequence length="148" mass="15711">MALLKYIKYLLIIMFDVSANALAGGLGAPTGVVIELPAVRVFNVSGNTFNSIHLVLAGAPNLTEYDLHGLIDVVALCGELPALRVLRHSMNKLSGAFPVGFGQCWSLAELSLDGNGIGSTPPDDLFGAASLQFLSLHTDAIFTAMRRR</sequence>
<dbReference type="InterPro" id="IPR032675">
    <property type="entry name" value="LRR_dom_sf"/>
</dbReference>
<dbReference type="eggNOG" id="ENOG502QV5Y">
    <property type="taxonomic scope" value="Eukaryota"/>
</dbReference>
<dbReference type="HOGENOM" id="CLU_1761950_0_0_1"/>
<dbReference type="SUPFAM" id="SSF52058">
    <property type="entry name" value="L domain-like"/>
    <property type="match status" value="1"/>
</dbReference>
<dbReference type="Gene3D" id="3.80.10.10">
    <property type="entry name" value="Ribonuclease Inhibitor"/>
    <property type="match status" value="1"/>
</dbReference>
<feature type="signal peptide" evidence="1">
    <location>
        <begin position="1"/>
        <end position="19"/>
    </location>
</feature>
<reference evidence="2" key="2">
    <citation type="submission" date="2018-08" db="UniProtKB">
        <authorList>
            <consortium name="EnsemblPlants"/>
        </authorList>
    </citation>
    <scope>IDENTIFICATION</scope>
    <source>
        <strain evidence="2">Yugu1</strain>
    </source>
</reference>
<dbReference type="STRING" id="4555.K3ZK57"/>
<dbReference type="EMBL" id="AGNK02004680">
    <property type="status" value="NOT_ANNOTATED_CDS"/>
    <property type="molecule type" value="Genomic_DNA"/>
</dbReference>
<dbReference type="Pfam" id="PF00560">
    <property type="entry name" value="LRR_1"/>
    <property type="match status" value="1"/>
</dbReference>
<protein>
    <submittedName>
        <fullName evidence="2">Uncharacterized protein</fullName>
    </submittedName>
</protein>
<evidence type="ECO:0000256" key="1">
    <source>
        <dbReference type="SAM" id="SignalP"/>
    </source>
</evidence>
<reference evidence="3" key="1">
    <citation type="journal article" date="2012" name="Nat. Biotechnol.">
        <title>Reference genome sequence of the model plant Setaria.</title>
        <authorList>
            <person name="Bennetzen J.L."/>
            <person name="Schmutz J."/>
            <person name="Wang H."/>
            <person name="Percifield R."/>
            <person name="Hawkins J."/>
            <person name="Pontaroli A.C."/>
            <person name="Estep M."/>
            <person name="Feng L."/>
            <person name="Vaughn J.N."/>
            <person name="Grimwood J."/>
            <person name="Jenkins J."/>
            <person name="Barry K."/>
            <person name="Lindquist E."/>
            <person name="Hellsten U."/>
            <person name="Deshpande S."/>
            <person name="Wang X."/>
            <person name="Wu X."/>
            <person name="Mitros T."/>
            <person name="Triplett J."/>
            <person name="Yang X."/>
            <person name="Ye C.Y."/>
            <person name="Mauro-Herrera M."/>
            <person name="Wang L."/>
            <person name="Li P."/>
            <person name="Sharma M."/>
            <person name="Sharma R."/>
            <person name="Ronald P.C."/>
            <person name="Panaud O."/>
            <person name="Kellogg E.A."/>
            <person name="Brutnell T.P."/>
            <person name="Doust A.N."/>
            <person name="Tuskan G.A."/>
            <person name="Rokhsar D."/>
            <person name="Devos K.M."/>
        </authorList>
    </citation>
    <scope>NUCLEOTIDE SEQUENCE [LARGE SCALE GENOMIC DNA]</scope>
    <source>
        <strain evidence="3">cv. Yugu1</strain>
    </source>
</reference>
<dbReference type="Gramene" id="KQK93836">
    <property type="protein sequence ID" value="KQK93836"/>
    <property type="gene ID" value="SETIT_026963mg"/>
</dbReference>
<evidence type="ECO:0000313" key="2">
    <source>
        <dbReference type="EnsemblPlants" id="KQK93836"/>
    </source>
</evidence>
<name>K3ZK57_SETIT</name>
<organism evidence="2 3">
    <name type="scientific">Setaria italica</name>
    <name type="common">Foxtail millet</name>
    <name type="synonym">Panicum italicum</name>
    <dbReference type="NCBI Taxonomy" id="4555"/>
    <lineage>
        <taxon>Eukaryota</taxon>
        <taxon>Viridiplantae</taxon>
        <taxon>Streptophyta</taxon>
        <taxon>Embryophyta</taxon>
        <taxon>Tracheophyta</taxon>
        <taxon>Spermatophyta</taxon>
        <taxon>Magnoliopsida</taxon>
        <taxon>Liliopsida</taxon>
        <taxon>Poales</taxon>
        <taxon>Poaceae</taxon>
        <taxon>PACMAD clade</taxon>
        <taxon>Panicoideae</taxon>
        <taxon>Panicodae</taxon>
        <taxon>Paniceae</taxon>
        <taxon>Cenchrinae</taxon>
        <taxon>Setaria</taxon>
    </lineage>
</organism>
<dbReference type="EnsemblPlants" id="KQK93836">
    <property type="protein sequence ID" value="KQK93836"/>
    <property type="gene ID" value="SETIT_026963mg"/>
</dbReference>
<keyword evidence="1" id="KW-0732">Signal</keyword>